<reference evidence="2" key="1">
    <citation type="submission" date="2025-08" db="UniProtKB">
        <authorList>
            <consortium name="Ensembl"/>
        </authorList>
    </citation>
    <scope>IDENTIFICATION</scope>
</reference>
<accession>A0A3Q2WBG7</accession>
<dbReference type="PANTHER" id="PTHR16277:SF13">
    <property type="entry name" value="SERTA DOMAIN-CONTAINING PROTEIN 3"/>
    <property type="match status" value="1"/>
</dbReference>
<dbReference type="Ensembl" id="ENSHBUT00000014182.1">
    <property type="protein sequence ID" value="ENSHBUP00000022230.1"/>
    <property type="gene ID" value="ENSHBUG00000002392.1"/>
</dbReference>
<reference evidence="2" key="2">
    <citation type="submission" date="2025-09" db="UniProtKB">
        <authorList>
            <consortium name="Ensembl"/>
        </authorList>
    </citation>
    <scope>IDENTIFICATION</scope>
</reference>
<dbReference type="InterPro" id="IPR052262">
    <property type="entry name" value="E2F-SERTA_domain_protein"/>
</dbReference>
<dbReference type="Proteomes" id="UP000264840">
    <property type="component" value="Unplaced"/>
</dbReference>
<dbReference type="InterPro" id="IPR009263">
    <property type="entry name" value="SERTA_dom"/>
</dbReference>
<keyword evidence="3" id="KW-1185">Reference proteome</keyword>
<dbReference type="PROSITE" id="PS51053">
    <property type="entry name" value="SERTA"/>
    <property type="match status" value="1"/>
</dbReference>
<evidence type="ECO:0000313" key="2">
    <source>
        <dbReference type="Ensembl" id="ENSHBUP00000022230.1"/>
    </source>
</evidence>
<dbReference type="GeneTree" id="ENSGT00940000168703"/>
<evidence type="ECO:0000313" key="3">
    <source>
        <dbReference type="Proteomes" id="UP000264840"/>
    </source>
</evidence>
<protein>
    <submittedName>
        <fullName evidence="2">SERTA domain containing 3</fullName>
    </submittedName>
</protein>
<proteinExistence type="predicted"/>
<dbReference type="PANTHER" id="PTHR16277">
    <property type="entry name" value="CELL DIVISION CYCLE ASSOCIATED PROTEIN 4/SERTA DOMAIN-CONTAINING PROTEIN 2"/>
    <property type="match status" value="1"/>
</dbReference>
<dbReference type="AlphaFoldDB" id="A0A3Q2WBG7"/>
<name>A0A3Q2WBG7_HAPBU</name>
<organism evidence="2 3">
    <name type="scientific">Haplochromis burtoni</name>
    <name type="common">Burton's mouthbrooder</name>
    <name type="synonym">Chromis burtoni</name>
    <dbReference type="NCBI Taxonomy" id="8153"/>
    <lineage>
        <taxon>Eukaryota</taxon>
        <taxon>Metazoa</taxon>
        <taxon>Chordata</taxon>
        <taxon>Craniata</taxon>
        <taxon>Vertebrata</taxon>
        <taxon>Euteleostomi</taxon>
        <taxon>Actinopterygii</taxon>
        <taxon>Neopterygii</taxon>
        <taxon>Teleostei</taxon>
        <taxon>Neoteleostei</taxon>
        <taxon>Acanthomorphata</taxon>
        <taxon>Ovalentaria</taxon>
        <taxon>Cichlomorphae</taxon>
        <taxon>Cichliformes</taxon>
        <taxon>Cichlidae</taxon>
        <taxon>African cichlids</taxon>
        <taxon>Pseudocrenilabrinae</taxon>
        <taxon>Haplochromini</taxon>
        <taxon>Haplochromis</taxon>
    </lineage>
</organism>
<dbReference type="STRING" id="8153.ENSHBUP00000022230"/>
<dbReference type="Pfam" id="PF06031">
    <property type="entry name" value="SERTA"/>
    <property type="match status" value="1"/>
</dbReference>
<sequence length="188" mass="21014">MPKGQKRKLSIEEEASDYRAPTWESQQQFLLTVSLNKYQFSQQLREPSLRRSVLIANTLRQISLQMSMLWPPDDEDWGSMSTDTDSSLSAVISSILAALDSTIDGNPQPAPRIPLRPLENMEQQEDGSMEVMRSSYLGDFTVEDLFQDIDTSLVDIDMGVIGHRSTEGGHTGLGCFFWASEVGHATKV</sequence>
<dbReference type="OMA" id="DWGSAES"/>
<evidence type="ECO:0000259" key="1">
    <source>
        <dbReference type="PROSITE" id="PS51053"/>
    </source>
</evidence>
<dbReference type="GO" id="GO:0005634">
    <property type="term" value="C:nucleus"/>
    <property type="evidence" value="ECO:0007669"/>
    <property type="project" value="TreeGrafter"/>
</dbReference>
<feature type="domain" description="SERTA" evidence="1">
    <location>
        <begin position="23"/>
        <end position="70"/>
    </location>
</feature>